<proteinExistence type="predicted"/>
<sequence length="84" mass="9416">MVKNLVFSIREGEWQCRIDGVVLPTIWNSKGAAEAGMQVEIRRKAARQLNAKIKKPYNGFAKKPLAVLPANKVHELSDDDIDVK</sequence>
<name>A0A6J5MAC3_9CAUD</name>
<evidence type="ECO:0000313" key="1">
    <source>
        <dbReference type="EMBL" id="CAB4143081.1"/>
    </source>
</evidence>
<protein>
    <submittedName>
        <fullName evidence="1">Uncharacterized protein</fullName>
    </submittedName>
</protein>
<gene>
    <name evidence="1" type="ORF">UFOVP435_57</name>
</gene>
<reference evidence="1" key="1">
    <citation type="submission" date="2020-04" db="EMBL/GenBank/DDBJ databases">
        <authorList>
            <person name="Chiriac C."/>
            <person name="Salcher M."/>
            <person name="Ghai R."/>
            <person name="Kavagutti S V."/>
        </authorList>
    </citation>
    <scope>NUCLEOTIDE SEQUENCE</scope>
</reference>
<organism evidence="1">
    <name type="scientific">uncultured Caudovirales phage</name>
    <dbReference type="NCBI Taxonomy" id="2100421"/>
    <lineage>
        <taxon>Viruses</taxon>
        <taxon>Duplodnaviria</taxon>
        <taxon>Heunggongvirae</taxon>
        <taxon>Uroviricota</taxon>
        <taxon>Caudoviricetes</taxon>
        <taxon>Peduoviridae</taxon>
        <taxon>Maltschvirus</taxon>
        <taxon>Maltschvirus maltsch</taxon>
    </lineage>
</organism>
<dbReference type="EMBL" id="LR796416">
    <property type="protein sequence ID" value="CAB4143081.1"/>
    <property type="molecule type" value="Genomic_DNA"/>
</dbReference>
<accession>A0A6J5MAC3</accession>